<evidence type="ECO:0000313" key="1">
    <source>
        <dbReference type="EMBL" id="MED6253017.1"/>
    </source>
</evidence>
<organism evidence="1 2">
    <name type="scientific">Ataeniobius toweri</name>
    <dbReference type="NCBI Taxonomy" id="208326"/>
    <lineage>
        <taxon>Eukaryota</taxon>
        <taxon>Metazoa</taxon>
        <taxon>Chordata</taxon>
        <taxon>Craniata</taxon>
        <taxon>Vertebrata</taxon>
        <taxon>Euteleostomi</taxon>
        <taxon>Actinopterygii</taxon>
        <taxon>Neopterygii</taxon>
        <taxon>Teleostei</taxon>
        <taxon>Neoteleostei</taxon>
        <taxon>Acanthomorphata</taxon>
        <taxon>Ovalentaria</taxon>
        <taxon>Atherinomorphae</taxon>
        <taxon>Cyprinodontiformes</taxon>
        <taxon>Goodeidae</taxon>
        <taxon>Ataeniobius</taxon>
    </lineage>
</organism>
<proteinExistence type="predicted"/>
<sequence length="78" mass="8964">MQKRTNVGEGRVREEGRVRFPLKCRAVPCQSPSAQKCQEKQMMDLHRAIQCRKTNPHISFNKGKMTRNKAINSNGQSH</sequence>
<comment type="caution">
    <text evidence="1">The sequence shown here is derived from an EMBL/GenBank/DDBJ whole genome shotgun (WGS) entry which is preliminary data.</text>
</comment>
<dbReference type="Proteomes" id="UP001345963">
    <property type="component" value="Unassembled WGS sequence"/>
</dbReference>
<reference evidence="1 2" key="1">
    <citation type="submission" date="2021-07" db="EMBL/GenBank/DDBJ databases">
        <authorList>
            <person name="Palmer J.M."/>
        </authorList>
    </citation>
    <scope>NUCLEOTIDE SEQUENCE [LARGE SCALE GENOMIC DNA]</scope>
    <source>
        <strain evidence="1 2">AT_MEX2019</strain>
        <tissue evidence="1">Muscle</tissue>
    </source>
</reference>
<dbReference type="EMBL" id="JAHUTI010063443">
    <property type="protein sequence ID" value="MED6253017.1"/>
    <property type="molecule type" value="Genomic_DNA"/>
</dbReference>
<protein>
    <submittedName>
        <fullName evidence="1">Uncharacterized protein</fullName>
    </submittedName>
</protein>
<name>A0ABU7BQT8_9TELE</name>
<accession>A0ABU7BQT8</accession>
<gene>
    <name evidence="1" type="ORF">ATANTOWER_020819</name>
</gene>
<evidence type="ECO:0000313" key="2">
    <source>
        <dbReference type="Proteomes" id="UP001345963"/>
    </source>
</evidence>
<keyword evidence="2" id="KW-1185">Reference proteome</keyword>